<keyword evidence="3" id="KW-1185">Reference proteome</keyword>
<feature type="chain" id="PRO_5006212385" description="GLPGLI family protein" evidence="1">
    <location>
        <begin position="24"/>
        <end position="276"/>
    </location>
</feature>
<protein>
    <recommendedName>
        <fullName evidence="4">GLPGLI family protein</fullName>
    </recommendedName>
</protein>
<evidence type="ECO:0000313" key="2">
    <source>
        <dbReference type="EMBL" id="KQM09166.1"/>
    </source>
</evidence>
<evidence type="ECO:0008006" key="4">
    <source>
        <dbReference type="Google" id="ProtNLM"/>
    </source>
</evidence>
<dbReference type="Pfam" id="PF09697">
    <property type="entry name" value="Porph_ging"/>
    <property type="match status" value="1"/>
</dbReference>
<dbReference type="NCBIfam" id="TIGR01200">
    <property type="entry name" value="GLPGLI"/>
    <property type="match status" value="1"/>
</dbReference>
<gene>
    <name evidence="2" type="ORF">AL399_03120</name>
</gene>
<organism evidence="2 3">
    <name type="scientific">Candidatus [Bacteroides] periocalifornicus</name>
    <dbReference type="NCBI Taxonomy" id="1702214"/>
    <lineage>
        <taxon>Bacteria</taxon>
        <taxon>Pseudomonadati</taxon>
        <taxon>Bacteroidota</taxon>
    </lineage>
</organism>
<sequence length="276" mass="31173">MKARFTLSITLALFTLVGLQASAQSSGRAHYRVYWSPNEPDSHYSATLDFSQSASIYTGADYTGKTRSGITRSEYVDEKGNRFINQSLKMYAGEVYVVSEVQKHQMQTFQVLNRGNSGTLNEYVVEEPLGEISWEFVDTTSAFSGIKVQGAKGWFRGREYFAWYAPLIPVGFGPWKFNGLPGLILDVHEIDGVFAFRFDGIELDDRHAMPEVIFPKTAEKISIKDYAFYRDRMGEDMANLIRARSARGAEVNYHTVRTGDEALIEKNFADIFGTQE</sequence>
<proteinExistence type="predicted"/>
<keyword evidence="1" id="KW-0732">Signal</keyword>
<reference evidence="2" key="1">
    <citation type="submission" date="2015-08" db="EMBL/GenBank/DDBJ databases">
        <title>Candidatus Bacteriodes Periocalifornicus.</title>
        <authorList>
            <person name="McLean J.S."/>
            <person name="Kelley S."/>
        </authorList>
    </citation>
    <scope>NUCLEOTIDE SEQUENCE [LARGE SCALE GENOMIC DNA]</scope>
    <source>
        <strain evidence="2">12B</strain>
    </source>
</reference>
<dbReference type="InterPro" id="IPR005901">
    <property type="entry name" value="GLPGLI"/>
</dbReference>
<dbReference type="STRING" id="1702214.AL399_03120"/>
<evidence type="ECO:0000313" key="3">
    <source>
        <dbReference type="Proteomes" id="UP000054172"/>
    </source>
</evidence>
<dbReference type="PATRIC" id="fig|1702214.3.peg.1113"/>
<feature type="signal peptide" evidence="1">
    <location>
        <begin position="1"/>
        <end position="23"/>
    </location>
</feature>
<dbReference type="Proteomes" id="UP000054172">
    <property type="component" value="Unassembled WGS sequence"/>
</dbReference>
<evidence type="ECO:0000256" key="1">
    <source>
        <dbReference type="SAM" id="SignalP"/>
    </source>
</evidence>
<name>A0A0Q4AYJ5_9BACT</name>
<accession>A0A0Q4AYJ5</accession>
<dbReference type="EMBL" id="LIIK01000010">
    <property type="protein sequence ID" value="KQM09166.1"/>
    <property type="molecule type" value="Genomic_DNA"/>
</dbReference>
<comment type="caution">
    <text evidence="2">The sequence shown here is derived from an EMBL/GenBank/DDBJ whole genome shotgun (WGS) entry which is preliminary data.</text>
</comment>
<dbReference type="AlphaFoldDB" id="A0A0Q4AYJ5"/>